<dbReference type="AlphaFoldDB" id="A0A5J9UEQ0"/>
<evidence type="ECO:0000256" key="2">
    <source>
        <dbReference type="SAM" id="Phobius"/>
    </source>
</evidence>
<dbReference type="OrthoDB" id="185373at2759"/>
<evidence type="ECO:0000313" key="3">
    <source>
        <dbReference type="EMBL" id="TVU21608.1"/>
    </source>
</evidence>
<feature type="transmembrane region" description="Helical" evidence="2">
    <location>
        <begin position="16"/>
        <end position="37"/>
    </location>
</feature>
<feature type="non-terminal residue" evidence="3">
    <location>
        <position position="1"/>
    </location>
</feature>
<feature type="region of interest" description="Disordered" evidence="1">
    <location>
        <begin position="63"/>
        <end position="94"/>
    </location>
</feature>
<evidence type="ECO:0000313" key="4">
    <source>
        <dbReference type="Proteomes" id="UP000324897"/>
    </source>
</evidence>
<keyword evidence="2" id="KW-0472">Membrane</keyword>
<accession>A0A5J9UEQ0</accession>
<dbReference type="Proteomes" id="UP000324897">
    <property type="component" value="Unassembled WGS sequence"/>
</dbReference>
<proteinExistence type="predicted"/>
<sequence>MPYTISLITLGGRFPVVFPICVATLCAVVDMAALASLRAQTKGQILLARAQVSDCNLLENEEDVKSAHADSASLITRPRSGEKPRGEGSSNACRQQSTVSAAEASSWQSGATRCRFGYHASTADGHVRTVLRGGFRAKEEFAAWKCLMICVFASISTPG</sequence>
<name>A0A5J9UEQ0_9POAL</name>
<protein>
    <submittedName>
        <fullName evidence="3">Uncharacterized protein</fullName>
    </submittedName>
</protein>
<organism evidence="3 4">
    <name type="scientific">Eragrostis curvula</name>
    <name type="common">weeping love grass</name>
    <dbReference type="NCBI Taxonomy" id="38414"/>
    <lineage>
        <taxon>Eukaryota</taxon>
        <taxon>Viridiplantae</taxon>
        <taxon>Streptophyta</taxon>
        <taxon>Embryophyta</taxon>
        <taxon>Tracheophyta</taxon>
        <taxon>Spermatophyta</taxon>
        <taxon>Magnoliopsida</taxon>
        <taxon>Liliopsida</taxon>
        <taxon>Poales</taxon>
        <taxon>Poaceae</taxon>
        <taxon>PACMAD clade</taxon>
        <taxon>Chloridoideae</taxon>
        <taxon>Eragrostideae</taxon>
        <taxon>Eragrostidinae</taxon>
        <taxon>Eragrostis</taxon>
    </lineage>
</organism>
<keyword evidence="2" id="KW-0812">Transmembrane</keyword>
<dbReference type="EMBL" id="RWGY01000026">
    <property type="protein sequence ID" value="TVU21608.1"/>
    <property type="molecule type" value="Genomic_DNA"/>
</dbReference>
<evidence type="ECO:0000256" key="1">
    <source>
        <dbReference type="SAM" id="MobiDB-lite"/>
    </source>
</evidence>
<dbReference type="Gramene" id="TVU21608">
    <property type="protein sequence ID" value="TVU21608"/>
    <property type="gene ID" value="EJB05_31257"/>
</dbReference>
<gene>
    <name evidence="3" type="ORF">EJB05_31257</name>
</gene>
<reference evidence="3 4" key="1">
    <citation type="journal article" date="2019" name="Sci. Rep.">
        <title>A high-quality genome of Eragrostis curvula grass provides insights into Poaceae evolution and supports new strategies to enhance forage quality.</title>
        <authorList>
            <person name="Carballo J."/>
            <person name="Santos B.A.C.M."/>
            <person name="Zappacosta D."/>
            <person name="Garbus I."/>
            <person name="Selva J.P."/>
            <person name="Gallo C.A."/>
            <person name="Diaz A."/>
            <person name="Albertini E."/>
            <person name="Caccamo M."/>
            <person name="Echenique V."/>
        </authorList>
    </citation>
    <scope>NUCLEOTIDE SEQUENCE [LARGE SCALE GENOMIC DNA]</scope>
    <source>
        <strain evidence="4">cv. Victoria</strain>
        <tissue evidence="3">Leaf</tissue>
    </source>
</reference>
<comment type="caution">
    <text evidence="3">The sequence shown here is derived from an EMBL/GenBank/DDBJ whole genome shotgun (WGS) entry which is preliminary data.</text>
</comment>
<keyword evidence="2" id="KW-1133">Transmembrane helix</keyword>
<keyword evidence="4" id="KW-1185">Reference proteome</keyword>